<accession>A0A6A6TY33</accession>
<dbReference type="Gene3D" id="1.20.1250.20">
    <property type="entry name" value="MFS general substrate transporter like domains"/>
    <property type="match status" value="2"/>
</dbReference>
<protein>
    <submittedName>
        <fullName evidence="9">MFS general substrate transporter</fullName>
    </submittedName>
</protein>
<dbReference type="PANTHER" id="PTHR23511:SF34">
    <property type="entry name" value="SYNAPTIC VESICLE GLYCOPROTEIN 2"/>
    <property type="match status" value="1"/>
</dbReference>
<organism evidence="9 10">
    <name type="scientific">Microthyrium microscopicum</name>
    <dbReference type="NCBI Taxonomy" id="703497"/>
    <lineage>
        <taxon>Eukaryota</taxon>
        <taxon>Fungi</taxon>
        <taxon>Dikarya</taxon>
        <taxon>Ascomycota</taxon>
        <taxon>Pezizomycotina</taxon>
        <taxon>Dothideomycetes</taxon>
        <taxon>Dothideomycetes incertae sedis</taxon>
        <taxon>Microthyriales</taxon>
        <taxon>Microthyriaceae</taxon>
        <taxon>Microthyrium</taxon>
    </lineage>
</organism>
<evidence type="ECO:0000256" key="7">
    <source>
        <dbReference type="SAM" id="Phobius"/>
    </source>
</evidence>
<dbReference type="EMBL" id="MU004242">
    <property type="protein sequence ID" value="KAF2664732.1"/>
    <property type="molecule type" value="Genomic_DNA"/>
</dbReference>
<feature type="transmembrane region" description="Helical" evidence="7">
    <location>
        <begin position="148"/>
        <end position="168"/>
    </location>
</feature>
<keyword evidence="4 7" id="KW-1133">Transmembrane helix</keyword>
<feature type="transmembrane region" description="Helical" evidence="7">
    <location>
        <begin position="473"/>
        <end position="491"/>
    </location>
</feature>
<dbReference type="GO" id="GO:0022857">
    <property type="term" value="F:transmembrane transporter activity"/>
    <property type="evidence" value="ECO:0007669"/>
    <property type="project" value="InterPro"/>
</dbReference>
<feature type="transmembrane region" description="Helical" evidence="7">
    <location>
        <begin position="122"/>
        <end position="142"/>
    </location>
</feature>
<feature type="transmembrane region" description="Helical" evidence="7">
    <location>
        <begin position="189"/>
        <end position="211"/>
    </location>
</feature>
<dbReference type="AlphaFoldDB" id="A0A6A6TY33"/>
<evidence type="ECO:0000313" key="10">
    <source>
        <dbReference type="Proteomes" id="UP000799302"/>
    </source>
</evidence>
<feature type="transmembrane region" description="Helical" evidence="7">
    <location>
        <begin position="446"/>
        <end position="468"/>
    </location>
</feature>
<evidence type="ECO:0000313" key="9">
    <source>
        <dbReference type="EMBL" id="KAF2664732.1"/>
    </source>
</evidence>
<keyword evidence="10" id="KW-1185">Reference proteome</keyword>
<feature type="transmembrane region" description="Helical" evidence="7">
    <location>
        <begin position="421"/>
        <end position="440"/>
    </location>
</feature>
<evidence type="ECO:0000256" key="5">
    <source>
        <dbReference type="ARBA" id="ARBA00023136"/>
    </source>
</evidence>
<gene>
    <name evidence="9" type="ORF">BT63DRAFT_97000</name>
</gene>
<keyword evidence="3 7" id="KW-0812">Transmembrane</keyword>
<comment type="subcellular location">
    <subcellularLocation>
        <location evidence="1">Membrane</location>
        <topology evidence="1">Multi-pass membrane protein</topology>
    </subcellularLocation>
</comment>
<reference evidence="9" key="1">
    <citation type="journal article" date="2020" name="Stud. Mycol.">
        <title>101 Dothideomycetes genomes: a test case for predicting lifestyles and emergence of pathogens.</title>
        <authorList>
            <person name="Haridas S."/>
            <person name="Albert R."/>
            <person name="Binder M."/>
            <person name="Bloem J."/>
            <person name="Labutti K."/>
            <person name="Salamov A."/>
            <person name="Andreopoulos B."/>
            <person name="Baker S."/>
            <person name="Barry K."/>
            <person name="Bills G."/>
            <person name="Bluhm B."/>
            <person name="Cannon C."/>
            <person name="Castanera R."/>
            <person name="Culley D."/>
            <person name="Daum C."/>
            <person name="Ezra D."/>
            <person name="Gonzalez J."/>
            <person name="Henrissat B."/>
            <person name="Kuo A."/>
            <person name="Liang C."/>
            <person name="Lipzen A."/>
            <person name="Lutzoni F."/>
            <person name="Magnuson J."/>
            <person name="Mondo S."/>
            <person name="Nolan M."/>
            <person name="Ohm R."/>
            <person name="Pangilinan J."/>
            <person name="Park H.-J."/>
            <person name="Ramirez L."/>
            <person name="Alfaro M."/>
            <person name="Sun H."/>
            <person name="Tritt A."/>
            <person name="Yoshinaga Y."/>
            <person name="Zwiers L.-H."/>
            <person name="Turgeon B."/>
            <person name="Goodwin S."/>
            <person name="Spatafora J."/>
            <person name="Crous P."/>
            <person name="Grigoriev I."/>
        </authorList>
    </citation>
    <scope>NUCLEOTIDE SEQUENCE</scope>
    <source>
        <strain evidence="9">CBS 115976</strain>
    </source>
</reference>
<dbReference type="SUPFAM" id="SSF103473">
    <property type="entry name" value="MFS general substrate transporter"/>
    <property type="match status" value="1"/>
</dbReference>
<feature type="transmembrane region" description="Helical" evidence="7">
    <location>
        <begin position="46"/>
        <end position="68"/>
    </location>
</feature>
<dbReference type="PROSITE" id="PS50850">
    <property type="entry name" value="MFS"/>
    <property type="match status" value="1"/>
</dbReference>
<dbReference type="InterPro" id="IPR020846">
    <property type="entry name" value="MFS_dom"/>
</dbReference>
<dbReference type="OrthoDB" id="433512at2759"/>
<evidence type="ECO:0000256" key="4">
    <source>
        <dbReference type="ARBA" id="ARBA00022989"/>
    </source>
</evidence>
<keyword evidence="5 7" id="KW-0472">Membrane</keyword>
<sequence length="616" mass="68676">MKISNIIKAPLWKLRQPWADHVRQFEYLDWETQRRLVYQQIDKGGFGYWTVGVAGIGFLTDSYDLFAINTVLPLLELVYWDGAMPQQVRALIGLSVLVGTFVGQLLLGVLGDRFGRRKLYGIELAIVTLSTMLMAIASKGALSGANKVAWISFWRFCMGIGIGGDYPLSAVITSEFAPRKHRGRMLSALFYMQAVGAFFANIITIIAIYVARKHLPMNSSTCGQECKDSLDVVWRWIVGIGAFPPALAVFLRWIIPESPRYTMEVEKDPARAKKDVEEYFRPEEGLLQSPQSRMERATGSTIVAGDSSRRSSNQPALTFGEGLDPMELKDLTLSEPAIPLPEPHRVILRKETFREWTQGFYKYLLTDGNWTDLAGTSLSWLVLDFAYYCLSVNNPKILNKLWGNESNMFVYGALMANGYRALIAVSVGSIVGGALFILLARHRWAIQLYGFWILGGTFVIIGVCFVALIGTRYFAAVIVLYSICSLVFDFGPNTSTYVIAAEVFPTKYRSTCHGISAAAGKVGSIIAQLFLMYAKFGSRGVNDPESTWLGWVLLIFAVWMACGAVVTKFWVPKPVDIWGRSRSLEDLALGKAARKQMEQDDLDTWRALAPGSPRDI</sequence>
<dbReference type="InterPro" id="IPR005828">
    <property type="entry name" value="MFS_sugar_transport-like"/>
</dbReference>
<feature type="transmembrane region" description="Helical" evidence="7">
    <location>
        <begin position="548"/>
        <end position="571"/>
    </location>
</feature>
<evidence type="ECO:0000256" key="1">
    <source>
        <dbReference type="ARBA" id="ARBA00004141"/>
    </source>
</evidence>
<dbReference type="GO" id="GO:0016020">
    <property type="term" value="C:membrane"/>
    <property type="evidence" value="ECO:0007669"/>
    <property type="project" value="UniProtKB-SubCell"/>
</dbReference>
<evidence type="ECO:0000256" key="6">
    <source>
        <dbReference type="SAM" id="MobiDB-lite"/>
    </source>
</evidence>
<proteinExistence type="predicted"/>
<feature type="transmembrane region" description="Helical" evidence="7">
    <location>
        <begin position="88"/>
        <end position="110"/>
    </location>
</feature>
<evidence type="ECO:0000256" key="2">
    <source>
        <dbReference type="ARBA" id="ARBA00022448"/>
    </source>
</evidence>
<dbReference type="InterPro" id="IPR036259">
    <property type="entry name" value="MFS_trans_sf"/>
</dbReference>
<keyword evidence="2" id="KW-0813">Transport</keyword>
<evidence type="ECO:0000259" key="8">
    <source>
        <dbReference type="PROSITE" id="PS50850"/>
    </source>
</evidence>
<feature type="transmembrane region" description="Helical" evidence="7">
    <location>
        <begin position="233"/>
        <end position="255"/>
    </location>
</feature>
<feature type="domain" description="Major facilitator superfamily (MFS) profile" evidence="8">
    <location>
        <begin position="50"/>
        <end position="575"/>
    </location>
</feature>
<feature type="region of interest" description="Disordered" evidence="6">
    <location>
        <begin position="300"/>
        <end position="319"/>
    </location>
</feature>
<name>A0A6A6TY33_9PEZI</name>
<dbReference type="Pfam" id="PF00083">
    <property type="entry name" value="Sugar_tr"/>
    <property type="match status" value="2"/>
</dbReference>
<dbReference type="PANTHER" id="PTHR23511">
    <property type="entry name" value="SYNAPTIC VESICLE GLYCOPROTEIN 2"/>
    <property type="match status" value="1"/>
</dbReference>
<evidence type="ECO:0000256" key="3">
    <source>
        <dbReference type="ARBA" id="ARBA00022692"/>
    </source>
</evidence>
<dbReference type="Proteomes" id="UP000799302">
    <property type="component" value="Unassembled WGS sequence"/>
</dbReference>